<dbReference type="Gene3D" id="3.40.50.1110">
    <property type="entry name" value="SGNH hydrolase"/>
    <property type="match status" value="1"/>
</dbReference>
<protein>
    <recommendedName>
        <fullName evidence="5">Sialate O-acetylesterase domain-containing protein</fullName>
    </recommendedName>
</protein>
<proteinExistence type="predicted"/>
<dbReference type="HOGENOM" id="CLU_015150_1_0_1"/>
<evidence type="ECO:0000313" key="4">
    <source>
        <dbReference type="Proteomes" id="UP000014760"/>
    </source>
</evidence>
<gene>
    <name evidence="2" type="ORF">CAPTEDRAFT_204252</name>
</gene>
<dbReference type="Proteomes" id="UP000014760">
    <property type="component" value="Unassembled WGS sequence"/>
</dbReference>
<keyword evidence="4" id="KW-1185">Reference proteome</keyword>
<reference evidence="3" key="3">
    <citation type="submission" date="2015-06" db="UniProtKB">
        <authorList>
            <consortium name="EnsemblMetazoa"/>
        </authorList>
    </citation>
    <scope>IDENTIFICATION</scope>
</reference>
<reference evidence="4" key="1">
    <citation type="submission" date="2012-12" db="EMBL/GenBank/DDBJ databases">
        <authorList>
            <person name="Hellsten U."/>
            <person name="Grimwood J."/>
            <person name="Chapman J.A."/>
            <person name="Shapiro H."/>
            <person name="Aerts A."/>
            <person name="Otillar R.P."/>
            <person name="Terry A.Y."/>
            <person name="Boore J.L."/>
            <person name="Simakov O."/>
            <person name="Marletaz F."/>
            <person name="Cho S.-J."/>
            <person name="Edsinger-Gonzales E."/>
            <person name="Havlak P."/>
            <person name="Kuo D.-H."/>
            <person name="Larsson T."/>
            <person name="Lv J."/>
            <person name="Arendt D."/>
            <person name="Savage R."/>
            <person name="Osoegawa K."/>
            <person name="de Jong P."/>
            <person name="Lindberg D.R."/>
            <person name="Seaver E.C."/>
            <person name="Weisblat D.A."/>
            <person name="Putnam N.H."/>
            <person name="Grigoriev I.V."/>
            <person name="Rokhsar D.S."/>
        </authorList>
    </citation>
    <scope>NUCLEOTIDE SEQUENCE</scope>
    <source>
        <strain evidence="4">I ESC-2004</strain>
    </source>
</reference>
<feature type="chain" id="PRO_5008789192" description="Sialate O-acetylesterase domain-containing protein" evidence="1">
    <location>
        <begin position="17"/>
        <end position="416"/>
    </location>
</feature>
<dbReference type="EMBL" id="KB292389">
    <property type="protein sequence ID" value="ELU17661.1"/>
    <property type="molecule type" value="Genomic_DNA"/>
</dbReference>
<feature type="signal peptide" evidence="1">
    <location>
        <begin position="1"/>
        <end position="16"/>
    </location>
</feature>
<dbReference type="GO" id="GO:0001681">
    <property type="term" value="F:sialate O-acetylesterase activity"/>
    <property type="evidence" value="ECO:0007669"/>
    <property type="project" value="InterPro"/>
</dbReference>
<dbReference type="EnsemblMetazoa" id="CapteT204252">
    <property type="protein sequence ID" value="CapteP204252"/>
    <property type="gene ID" value="CapteG204252"/>
</dbReference>
<dbReference type="InterPro" id="IPR039329">
    <property type="entry name" value="SIAE"/>
</dbReference>
<dbReference type="PANTHER" id="PTHR22901:SF0">
    <property type="entry name" value="SIALATE O-ACETYLESTERASE"/>
    <property type="match status" value="1"/>
</dbReference>
<accession>R7VKU4</accession>
<dbReference type="AlphaFoldDB" id="R7VKU4"/>
<evidence type="ECO:0000313" key="2">
    <source>
        <dbReference type="EMBL" id="ELU17661.1"/>
    </source>
</evidence>
<keyword evidence="1" id="KW-0732">Signal</keyword>
<dbReference type="SUPFAM" id="SSF52266">
    <property type="entry name" value="SGNH hydrolase"/>
    <property type="match status" value="1"/>
</dbReference>
<organism evidence="2">
    <name type="scientific">Capitella teleta</name>
    <name type="common">Polychaete worm</name>
    <dbReference type="NCBI Taxonomy" id="283909"/>
    <lineage>
        <taxon>Eukaryota</taxon>
        <taxon>Metazoa</taxon>
        <taxon>Spiralia</taxon>
        <taxon>Lophotrochozoa</taxon>
        <taxon>Annelida</taxon>
        <taxon>Polychaeta</taxon>
        <taxon>Sedentaria</taxon>
        <taxon>Scolecida</taxon>
        <taxon>Capitellidae</taxon>
        <taxon>Capitella</taxon>
    </lineage>
</organism>
<dbReference type="EMBL" id="AMQN01016777">
    <property type="status" value="NOT_ANNOTATED_CDS"/>
    <property type="molecule type" value="Genomic_DNA"/>
</dbReference>
<reference evidence="2 4" key="2">
    <citation type="journal article" date="2013" name="Nature">
        <title>Insights into bilaterian evolution from three spiralian genomes.</title>
        <authorList>
            <person name="Simakov O."/>
            <person name="Marletaz F."/>
            <person name="Cho S.J."/>
            <person name="Edsinger-Gonzales E."/>
            <person name="Havlak P."/>
            <person name="Hellsten U."/>
            <person name="Kuo D.H."/>
            <person name="Larsson T."/>
            <person name="Lv J."/>
            <person name="Arendt D."/>
            <person name="Savage R."/>
            <person name="Osoegawa K."/>
            <person name="de Jong P."/>
            <person name="Grimwood J."/>
            <person name="Chapman J.A."/>
            <person name="Shapiro H."/>
            <person name="Aerts A."/>
            <person name="Otillar R.P."/>
            <person name="Terry A.Y."/>
            <person name="Boore J.L."/>
            <person name="Grigoriev I.V."/>
            <person name="Lindberg D.R."/>
            <person name="Seaver E.C."/>
            <person name="Weisblat D.A."/>
            <person name="Putnam N.H."/>
            <person name="Rokhsar D.S."/>
        </authorList>
    </citation>
    <scope>NUCLEOTIDE SEQUENCE</scope>
    <source>
        <strain evidence="2 4">I ESC-2004</strain>
    </source>
</reference>
<dbReference type="InterPro" id="IPR036514">
    <property type="entry name" value="SGNH_hydro_sf"/>
</dbReference>
<dbReference type="PANTHER" id="PTHR22901">
    <property type="entry name" value="SIALATE O-ACETYLESTERASE"/>
    <property type="match status" value="1"/>
</dbReference>
<dbReference type="OMA" id="NYVEMAM"/>
<sequence>MIIFITLLVLVHQVIGQCDDFGYASYYGDHMVLQRAPTEAVLWGYAQEIGNEVTIEMDTQTIVTNAFEGPNGGVIWEAHLEAVDEDGPFTITASSSDCSVSLNDVLFGDVWICSGQSNMVHRFDNVDDPEPDLEDSVNYPNVRAMAAATVLSETPVEDLDSIMIPWTLPSQGESNRGNSATYGCALTEMVEDWRKNWFEKTNGQVNERFPFGQVQLAPNEDNDADTGFPDVRWHQTYEYGFTPNVLMENIFTAVALDLPDFDSPYGSIHPRYKRQISERLYLAALEVAYGDSSEGRFQGPYPASVIRGDDEIEVTYDEGPLDVRTAENFEVCCAVDESTFCGSGEWDTATVVGSTDVTVTLSNPCSIDDDVTGVRYAWRESPCALELCAVYSEENSLPAPPFVLNQHFPRNTAVKV</sequence>
<evidence type="ECO:0000256" key="1">
    <source>
        <dbReference type="SAM" id="SignalP"/>
    </source>
</evidence>
<name>R7VKU4_CAPTE</name>
<dbReference type="GO" id="GO:0005975">
    <property type="term" value="P:carbohydrate metabolic process"/>
    <property type="evidence" value="ECO:0007669"/>
    <property type="project" value="TreeGrafter"/>
</dbReference>
<evidence type="ECO:0008006" key="5">
    <source>
        <dbReference type="Google" id="ProtNLM"/>
    </source>
</evidence>
<evidence type="ECO:0000313" key="3">
    <source>
        <dbReference type="EnsemblMetazoa" id="CapteP204252"/>
    </source>
</evidence>
<dbReference type="OrthoDB" id="42638at2759"/>